<keyword evidence="3" id="KW-1185">Reference proteome</keyword>
<protein>
    <submittedName>
        <fullName evidence="2">Uncharacterized protein</fullName>
    </submittedName>
</protein>
<evidence type="ECO:0000313" key="3">
    <source>
        <dbReference type="Proteomes" id="UP001243330"/>
    </source>
</evidence>
<sequence>MDSIDPDFNGFDPFAPSRCPFRRPVAWFSASGISGQPHILHPRHETALNSAQLSLRPTTDPEDDLPLTLTVSEDL</sequence>
<reference evidence="2" key="1">
    <citation type="submission" date="2023-01" db="EMBL/GenBank/DDBJ databases">
        <title>Colletotrichum chrysophilum M932 genome sequence.</title>
        <authorList>
            <person name="Baroncelli R."/>
        </authorList>
    </citation>
    <scope>NUCLEOTIDE SEQUENCE</scope>
    <source>
        <strain evidence="2">M932</strain>
    </source>
</reference>
<accession>A0AAD9B2B8</accession>
<organism evidence="2 3">
    <name type="scientific">Colletotrichum chrysophilum</name>
    <dbReference type="NCBI Taxonomy" id="1836956"/>
    <lineage>
        <taxon>Eukaryota</taxon>
        <taxon>Fungi</taxon>
        <taxon>Dikarya</taxon>
        <taxon>Ascomycota</taxon>
        <taxon>Pezizomycotina</taxon>
        <taxon>Sordariomycetes</taxon>
        <taxon>Hypocreomycetidae</taxon>
        <taxon>Glomerellales</taxon>
        <taxon>Glomerellaceae</taxon>
        <taxon>Colletotrichum</taxon>
        <taxon>Colletotrichum gloeosporioides species complex</taxon>
    </lineage>
</organism>
<evidence type="ECO:0000256" key="1">
    <source>
        <dbReference type="SAM" id="MobiDB-lite"/>
    </source>
</evidence>
<evidence type="ECO:0000313" key="2">
    <source>
        <dbReference type="EMBL" id="KAK1857065.1"/>
    </source>
</evidence>
<gene>
    <name evidence="2" type="ORF">CCHR01_00408</name>
</gene>
<comment type="caution">
    <text evidence="2">The sequence shown here is derived from an EMBL/GenBank/DDBJ whole genome shotgun (WGS) entry which is preliminary data.</text>
</comment>
<dbReference type="EMBL" id="JAQOWY010000003">
    <property type="protein sequence ID" value="KAK1857065.1"/>
    <property type="molecule type" value="Genomic_DNA"/>
</dbReference>
<name>A0AAD9B2B8_9PEZI</name>
<proteinExistence type="predicted"/>
<feature type="region of interest" description="Disordered" evidence="1">
    <location>
        <begin position="55"/>
        <end position="75"/>
    </location>
</feature>
<dbReference type="AlphaFoldDB" id="A0AAD9B2B8"/>
<dbReference type="Proteomes" id="UP001243330">
    <property type="component" value="Unassembled WGS sequence"/>
</dbReference>